<accession>X1TM34</accession>
<dbReference type="InterPro" id="IPR005322">
    <property type="entry name" value="Peptidase_C69"/>
</dbReference>
<reference evidence="1" key="1">
    <citation type="journal article" date="2014" name="Front. Microbiol.">
        <title>High frequency of phylogenetically diverse reductive dehalogenase-homologous genes in deep subseafloor sedimentary metagenomes.</title>
        <authorList>
            <person name="Kawai M."/>
            <person name="Futagami T."/>
            <person name="Toyoda A."/>
            <person name="Takaki Y."/>
            <person name="Nishi S."/>
            <person name="Hori S."/>
            <person name="Arai W."/>
            <person name="Tsubouchi T."/>
            <person name="Morono Y."/>
            <person name="Uchiyama I."/>
            <person name="Ito T."/>
            <person name="Fujiyama A."/>
            <person name="Inagaki F."/>
            <person name="Takami H."/>
        </authorList>
    </citation>
    <scope>NUCLEOTIDE SEQUENCE</scope>
    <source>
        <strain evidence="1">Expedition CK06-06</strain>
    </source>
</reference>
<dbReference type="GO" id="GO:0006508">
    <property type="term" value="P:proteolysis"/>
    <property type="evidence" value="ECO:0007669"/>
    <property type="project" value="InterPro"/>
</dbReference>
<proteinExistence type="predicted"/>
<dbReference type="GO" id="GO:0016805">
    <property type="term" value="F:dipeptidase activity"/>
    <property type="evidence" value="ECO:0007669"/>
    <property type="project" value="InterPro"/>
</dbReference>
<dbReference type="AlphaFoldDB" id="X1TM34"/>
<protein>
    <recommendedName>
        <fullName evidence="2">Dipeptidase</fullName>
    </recommendedName>
</protein>
<dbReference type="EMBL" id="BARW01033118">
    <property type="protein sequence ID" value="GAJ06329.1"/>
    <property type="molecule type" value="Genomic_DNA"/>
</dbReference>
<feature type="non-terminal residue" evidence="1">
    <location>
        <position position="1"/>
    </location>
</feature>
<dbReference type="PANTHER" id="PTHR12994:SF17">
    <property type="entry name" value="LD30995P"/>
    <property type="match status" value="1"/>
</dbReference>
<name>X1TM34_9ZZZZ</name>
<dbReference type="GO" id="GO:0070004">
    <property type="term" value="F:cysteine-type exopeptidase activity"/>
    <property type="evidence" value="ECO:0007669"/>
    <property type="project" value="InterPro"/>
</dbReference>
<dbReference type="PANTHER" id="PTHR12994">
    <property type="entry name" value="SECERNIN"/>
    <property type="match status" value="1"/>
</dbReference>
<gene>
    <name evidence="1" type="ORF">S12H4_52235</name>
</gene>
<sequence>AREAVKLMGDLAVKYGYYLSGECHTVIDPNEAWIFFVHATPTLRNAMWVAQRVPDDEVAVVANRITIREIDLSNPDYFMASDNIFEIAKEQGWWDPADGPFDFQRAYDKVRETPPYYNLRRQWRVYDLLAPSRQFKTWVEDVYTTEYPFSIKPDKKVSLQDLFRINRDHMEGTQFDLTKGPAAGPFGTPERYGGGAGEKEVKGGWERAISLNRTSYSYVIQSRSWLPDPIGGLVWYGP</sequence>
<dbReference type="Pfam" id="PF03577">
    <property type="entry name" value="Peptidase_C69"/>
    <property type="match status" value="1"/>
</dbReference>
<evidence type="ECO:0008006" key="2">
    <source>
        <dbReference type="Google" id="ProtNLM"/>
    </source>
</evidence>
<organism evidence="1">
    <name type="scientific">marine sediment metagenome</name>
    <dbReference type="NCBI Taxonomy" id="412755"/>
    <lineage>
        <taxon>unclassified sequences</taxon>
        <taxon>metagenomes</taxon>
        <taxon>ecological metagenomes</taxon>
    </lineage>
</organism>
<evidence type="ECO:0000313" key="1">
    <source>
        <dbReference type="EMBL" id="GAJ06329.1"/>
    </source>
</evidence>
<feature type="non-terminal residue" evidence="1">
    <location>
        <position position="238"/>
    </location>
</feature>
<comment type="caution">
    <text evidence="1">The sequence shown here is derived from an EMBL/GenBank/DDBJ whole genome shotgun (WGS) entry which is preliminary data.</text>
</comment>